<evidence type="ECO:0000256" key="1">
    <source>
        <dbReference type="ARBA" id="ARBA00022679"/>
    </source>
</evidence>
<dbReference type="PANTHER" id="PTHR43072">
    <property type="entry name" value="N-ACETYLTRANSFERASE"/>
    <property type="match status" value="1"/>
</dbReference>
<dbReference type="PANTHER" id="PTHR43072:SF23">
    <property type="entry name" value="UPF0039 PROTEIN C11D3.02C"/>
    <property type="match status" value="1"/>
</dbReference>
<proteinExistence type="predicted"/>
<dbReference type="Pfam" id="PF13420">
    <property type="entry name" value="Acetyltransf_4"/>
    <property type="match status" value="1"/>
</dbReference>
<dbReference type="OrthoDB" id="9798006at2"/>
<dbReference type="STRING" id="1413210.U472_10325"/>
<dbReference type="InterPro" id="IPR016181">
    <property type="entry name" value="Acyl_CoA_acyltransferase"/>
</dbReference>
<dbReference type="RefSeq" id="WP_097016179.1">
    <property type="nucleotide sequence ID" value="NZ_OBDZ01000001.1"/>
</dbReference>
<dbReference type="AlphaFoldDB" id="A0A285F3Y4"/>
<gene>
    <name evidence="4" type="ORF">SAMN06265827_101134</name>
</gene>
<evidence type="ECO:0000313" key="5">
    <source>
        <dbReference type="Proteomes" id="UP000219573"/>
    </source>
</evidence>
<dbReference type="CDD" id="cd04301">
    <property type="entry name" value="NAT_SF"/>
    <property type="match status" value="1"/>
</dbReference>
<keyword evidence="2" id="KW-0012">Acyltransferase</keyword>
<dbReference type="InterPro" id="IPR000182">
    <property type="entry name" value="GNAT_dom"/>
</dbReference>
<reference evidence="5" key="1">
    <citation type="submission" date="2017-09" db="EMBL/GenBank/DDBJ databases">
        <authorList>
            <person name="Varghese N."/>
            <person name="Submissions S."/>
        </authorList>
    </citation>
    <scope>NUCLEOTIDE SEQUENCE [LARGE SCALE GENOMIC DNA]</scope>
    <source>
        <strain evidence="5">MSL47</strain>
    </source>
</reference>
<name>A0A285F3Y4_9FIRM</name>
<evidence type="ECO:0000259" key="3">
    <source>
        <dbReference type="PROSITE" id="PS51186"/>
    </source>
</evidence>
<organism evidence="4 5">
    <name type="scientific">Orenia metallireducens</name>
    <dbReference type="NCBI Taxonomy" id="1413210"/>
    <lineage>
        <taxon>Bacteria</taxon>
        <taxon>Bacillati</taxon>
        <taxon>Bacillota</taxon>
        <taxon>Clostridia</taxon>
        <taxon>Halanaerobiales</taxon>
        <taxon>Halobacteroidaceae</taxon>
        <taxon>Orenia</taxon>
    </lineage>
</organism>
<dbReference type="PROSITE" id="PS51186">
    <property type="entry name" value="GNAT"/>
    <property type="match status" value="1"/>
</dbReference>
<protein>
    <submittedName>
        <fullName evidence="4">Phosphinothricin acetyltransferase</fullName>
    </submittedName>
</protein>
<feature type="domain" description="N-acetyltransferase" evidence="3">
    <location>
        <begin position="1"/>
        <end position="161"/>
    </location>
</feature>
<dbReference type="EMBL" id="OBDZ01000001">
    <property type="protein sequence ID" value="SNY05753.1"/>
    <property type="molecule type" value="Genomic_DNA"/>
</dbReference>
<dbReference type="SUPFAM" id="SSF55729">
    <property type="entry name" value="Acyl-CoA N-acyltransferases (Nat)"/>
    <property type="match status" value="1"/>
</dbReference>
<dbReference type="GO" id="GO:0016747">
    <property type="term" value="F:acyltransferase activity, transferring groups other than amino-acyl groups"/>
    <property type="evidence" value="ECO:0007669"/>
    <property type="project" value="InterPro"/>
</dbReference>
<dbReference type="Proteomes" id="UP000219573">
    <property type="component" value="Unassembled WGS sequence"/>
</dbReference>
<evidence type="ECO:0000256" key="2">
    <source>
        <dbReference type="ARBA" id="ARBA00023315"/>
    </source>
</evidence>
<keyword evidence="5" id="KW-1185">Reference proteome</keyword>
<sequence length="161" mass="18487">MKIRRAKTEDLERITDIYNSAILNTTATFDIETKSVDSRREWFNSHGEKLPIFVAEADEVMGWVSLSKLFDKGAYAGTVEISIYIDQEYRGRGVGNALMERIVSHAKDNDKIHTVIARITGENKVSVHLHQKFGFEFVGTLKEVGYKFDRYIDVHLYQLLV</sequence>
<evidence type="ECO:0000313" key="4">
    <source>
        <dbReference type="EMBL" id="SNY05753.1"/>
    </source>
</evidence>
<dbReference type="Gene3D" id="3.40.630.30">
    <property type="match status" value="1"/>
</dbReference>
<keyword evidence="1 4" id="KW-0808">Transferase</keyword>
<accession>A0A285F3Y4</accession>